<comment type="caution">
    <text evidence="1">The sequence shown here is derived from an EMBL/GenBank/DDBJ whole genome shotgun (WGS) entry which is preliminary data.</text>
</comment>
<dbReference type="AlphaFoldDB" id="A0A0W0SK56"/>
<reference evidence="1 2" key="1">
    <citation type="submission" date="2015-11" db="EMBL/GenBank/DDBJ databases">
        <title>Genomic analysis of 38 Legionella species identifies large and diverse effector repertoires.</title>
        <authorList>
            <person name="Burstein D."/>
            <person name="Amaro F."/>
            <person name="Zusman T."/>
            <person name="Lifshitz Z."/>
            <person name="Cohen O."/>
            <person name="Gilbert J.A."/>
            <person name="Pupko T."/>
            <person name="Shuman H.A."/>
            <person name="Segal G."/>
        </authorList>
    </citation>
    <scope>NUCLEOTIDE SEQUENCE [LARGE SCALE GENOMIC DNA]</scope>
    <source>
        <strain evidence="1 2">ATCC 43878</strain>
    </source>
</reference>
<accession>A0A0W0SK56</accession>
<proteinExistence type="predicted"/>
<evidence type="ECO:0000313" key="2">
    <source>
        <dbReference type="Proteomes" id="UP000054742"/>
    </source>
</evidence>
<gene>
    <name evidence="1" type="ORF">Lbru_1606</name>
</gene>
<organism evidence="1 2">
    <name type="scientific">Legionella brunensis</name>
    <dbReference type="NCBI Taxonomy" id="29422"/>
    <lineage>
        <taxon>Bacteria</taxon>
        <taxon>Pseudomonadati</taxon>
        <taxon>Pseudomonadota</taxon>
        <taxon>Gammaproteobacteria</taxon>
        <taxon>Legionellales</taxon>
        <taxon>Legionellaceae</taxon>
        <taxon>Legionella</taxon>
    </lineage>
</organism>
<evidence type="ECO:0000313" key="1">
    <source>
        <dbReference type="EMBL" id="KTC83783.1"/>
    </source>
</evidence>
<keyword evidence="2" id="KW-1185">Reference proteome</keyword>
<dbReference type="EMBL" id="LNXV01000013">
    <property type="protein sequence ID" value="KTC83783.1"/>
    <property type="molecule type" value="Genomic_DNA"/>
</dbReference>
<dbReference type="RefSeq" id="WP_058441680.1">
    <property type="nucleotide sequence ID" value="NZ_CAAAHU010000019.1"/>
</dbReference>
<name>A0A0W0SK56_9GAMM</name>
<dbReference type="PATRIC" id="fig|29422.6.peg.1705"/>
<sequence>MKVVIFSAGRHYEDWYSMPLEGKLNKLKEIIDGQFKNNNEFNTLVSENEGKLSGIFVMPEYALNQINEDFEVEPLTKSQIKQIETFIKNECSMDGLLIVPGTGLYQKSFTDDKRSHVKSKWEAFRDEHLHLYHGDNREVMRQMLEKEVGDVNTTGETSYRRNVIIAMNEGKKYSLRKIDSVTDTKEGTVFIPGIKTPSFQCMDKEVALYICNDVAQGFILQKDAEINIVVSDAINLLEIKEDEEKDNKTYLPKTMIIHACTKPLQCGVMLNGEMQPLGNTDETSFGEISTYHVELPSYSLGNYV</sequence>
<dbReference type="Proteomes" id="UP000054742">
    <property type="component" value="Unassembled WGS sequence"/>
</dbReference>
<protein>
    <submittedName>
        <fullName evidence="1">Uncharacterized protein</fullName>
    </submittedName>
</protein>